<evidence type="ECO:0000256" key="6">
    <source>
        <dbReference type="ARBA" id="ARBA00012865"/>
    </source>
</evidence>
<comment type="caution">
    <text evidence="14">The sequence shown here is derived from an EMBL/GenBank/DDBJ whole genome shotgun (WGS) entry which is preliminary data.</text>
</comment>
<evidence type="ECO:0000259" key="13">
    <source>
        <dbReference type="SMART" id="SM00849"/>
    </source>
</evidence>
<dbReference type="NCBIfam" id="NF012229">
    <property type="entry name" value="bla_class_B_core"/>
    <property type="match status" value="1"/>
</dbReference>
<dbReference type="GO" id="GO:0017001">
    <property type="term" value="P:antibiotic catabolic process"/>
    <property type="evidence" value="ECO:0007669"/>
    <property type="project" value="InterPro"/>
</dbReference>
<comment type="similarity">
    <text evidence="4">Belongs to the metallo-beta-lactamase superfamily. Class-B beta-lactamase family.</text>
</comment>
<dbReference type="InterPro" id="IPR001279">
    <property type="entry name" value="Metallo-B-lactamas"/>
</dbReference>
<dbReference type="NCBIfam" id="NF033088">
    <property type="entry name" value="bla_subclass_B1"/>
    <property type="match status" value="1"/>
</dbReference>
<dbReference type="SUPFAM" id="SSF56281">
    <property type="entry name" value="Metallo-hydrolase/oxidoreductase"/>
    <property type="match status" value="1"/>
</dbReference>
<evidence type="ECO:0000256" key="9">
    <source>
        <dbReference type="ARBA" id="ARBA00022764"/>
    </source>
</evidence>
<keyword evidence="7" id="KW-0479">Metal-binding</keyword>
<evidence type="ECO:0000256" key="2">
    <source>
        <dbReference type="ARBA" id="ARBA00001947"/>
    </source>
</evidence>
<proteinExistence type="inferred from homology"/>
<dbReference type="PROSITE" id="PS00744">
    <property type="entry name" value="BETA_LACTAMASE_B_2"/>
    <property type="match status" value="1"/>
</dbReference>
<comment type="catalytic activity">
    <reaction evidence="1">
        <text>a beta-lactam + H2O = a substituted beta-amino acid</text>
        <dbReference type="Rhea" id="RHEA:20401"/>
        <dbReference type="ChEBI" id="CHEBI:15377"/>
        <dbReference type="ChEBI" id="CHEBI:35627"/>
        <dbReference type="ChEBI" id="CHEBI:140347"/>
        <dbReference type="EC" id="3.5.2.6"/>
    </reaction>
</comment>
<keyword evidence="11" id="KW-0862">Zinc</keyword>
<reference evidence="14" key="1">
    <citation type="submission" date="2020-08" db="EMBL/GenBank/DDBJ databases">
        <title>Genomic Encyclopedia of Type Strains, Phase IV (KMG-IV): sequencing the most valuable type-strain genomes for metagenomic binning, comparative biology and taxonomic classification.</title>
        <authorList>
            <person name="Goeker M."/>
        </authorList>
    </citation>
    <scope>NUCLEOTIDE SEQUENCE [LARGE SCALE GENOMIC DNA]</scope>
    <source>
        <strain evidence="14">DSM 105720</strain>
    </source>
</reference>
<dbReference type="Gene3D" id="3.60.15.10">
    <property type="entry name" value="Ribonuclease Z/Hydroxyacylglutathione hydrolase-like"/>
    <property type="match status" value="1"/>
</dbReference>
<evidence type="ECO:0000313" key="15">
    <source>
        <dbReference type="Proteomes" id="UP000560658"/>
    </source>
</evidence>
<comment type="subunit">
    <text evidence="5">Monomer.</text>
</comment>
<evidence type="ECO:0000256" key="4">
    <source>
        <dbReference type="ARBA" id="ARBA00005250"/>
    </source>
</evidence>
<dbReference type="AlphaFoldDB" id="A0A840DBF9"/>
<keyword evidence="9" id="KW-0574">Periplasm</keyword>
<dbReference type="Pfam" id="PF00857">
    <property type="entry name" value="Isochorismatase"/>
    <property type="match status" value="1"/>
</dbReference>
<dbReference type="GO" id="GO:0008270">
    <property type="term" value="F:zinc ion binding"/>
    <property type="evidence" value="ECO:0007669"/>
    <property type="project" value="InterPro"/>
</dbReference>
<name>A0A840DBF9_9BACE</name>
<evidence type="ECO:0000256" key="12">
    <source>
        <dbReference type="ARBA" id="ARBA00023251"/>
    </source>
</evidence>
<dbReference type="InterPro" id="IPR000868">
    <property type="entry name" value="Isochorismatase-like_dom"/>
</dbReference>
<dbReference type="InterPro" id="IPR050272">
    <property type="entry name" value="Isochorismatase-like_hydrls"/>
</dbReference>
<evidence type="ECO:0000256" key="7">
    <source>
        <dbReference type="ARBA" id="ARBA00022723"/>
    </source>
</evidence>
<dbReference type="InterPro" id="IPR058199">
    <property type="entry name" value="BlaB//VIM/IMP-1"/>
</dbReference>
<evidence type="ECO:0000256" key="3">
    <source>
        <dbReference type="ARBA" id="ARBA00004418"/>
    </source>
</evidence>
<dbReference type="CDD" id="cd01014">
    <property type="entry name" value="nicotinamidase_related"/>
    <property type="match status" value="1"/>
</dbReference>
<dbReference type="PANTHER" id="PTHR43540:SF1">
    <property type="entry name" value="ISOCHORISMATASE HYDROLASE"/>
    <property type="match status" value="1"/>
</dbReference>
<comment type="cofactor">
    <cofactor evidence="2">
        <name>Zn(2+)</name>
        <dbReference type="ChEBI" id="CHEBI:29105"/>
    </cofactor>
</comment>
<dbReference type="EMBL" id="JACIER010000020">
    <property type="protein sequence ID" value="MBB4045975.1"/>
    <property type="molecule type" value="Genomic_DNA"/>
</dbReference>
<accession>A0A840DBF9</accession>
<dbReference type="InterPro" id="IPR036866">
    <property type="entry name" value="RibonucZ/Hydroxyglut_hydro"/>
</dbReference>
<keyword evidence="8" id="KW-0732">Signal</keyword>
<feature type="domain" description="Metallo-beta-lactamase" evidence="13">
    <location>
        <begin position="57"/>
        <end position="227"/>
    </location>
</feature>
<dbReference type="Gene3D" id="3.40.50.850">
    <property type="entry name" value="Isochorismatase-like"/>
    <property type="match status" value="1"/>
</dbReference>
<evidence type="ECO:0000256" key="11">
    <source>
        <dbReference type="ARBA" id="ARBA00022833"/>
    </source>
</evidence>
<keyword evidence="15" id="KW-1185">Reference proteome</keyword>
<keyword evidence="12" id="KW-0046">Antibiotic resistance</keyword>
<dbReference type="SUPFAM" id="SSF52499">
    <property type="entry name" value="Isochorismatase-like hydrolases"/>
    <property type="match status" value="1"/>
</dbReference>
<dbReference type="Proteomes" id="UP000560658">
    <property type="component" value="Unassembled WGS sequence"/>
</dbReference>
<evidence type="ECO:0000313" key="14">
    <source>
        <dbReference type="EMBL" id="MBB4045975.1"/>
    </source>
</evidence>
<dbReference type="CDD" id="cd16302">
    <property type="entry name" value="CcrA-like_MBL-B1"/>
    <property type="match status" value="1"/>
</dbReference>
<dbReference type="PANTHER" id="PTHR43540">
    <property type="entry name" value="PEROXYUREIDOACRYLATE/UREIDOACRYLATE AMIDOHYDROLASE-RELATED"/>
    <property type="match status" value="1"/>
</dbReference>
<comment type="subcellular location">
    <subcellularLocation>
        <location evidence="3">Periplasm</location>
    </subcellularLocation>
</comment>
<dbReference type="InterPro" id="IPR001018">
    <property type="entry name" value="Beta-lactamase_class-B_CS"/>
</dbReference>
<evidence type="ECO:0000256" key="10">
    <source>
        <dbReference type="ARBA" id="ARBA00022801"/>
    </source>
</evidence>
<dbReference type="EC" id="3.5.2.6" evidence="6"/>
<protein>
    <recommendedName>
        <fullName evidence="6">beta-lactamase</fullName>
        <ecNumber evidence="6">3.5.2.6</ecNumber>
    </recommendedName>
</protein>
<keyword evidence="10" id="KW-0378">Hydrolase</keyword>
<evidence type="ECO:0000256" key="8">
    <source>
        <dbReference type="ARBA" id="ARBA00022729"/>
    </source>
</evidence>
<organism evidence="14 15">
    <name type="scientific">Bacteroides reticulotermitis</name>
    <dbReference type="NCBI Taxonomy" id="1133319"/>
    <lineage>
        <taxon>Bacteria</taxon>
        <taxon>Pseudomonadati</taxon>
        <taxon>Bacteroidota</taxon>
        <taxon>Bacteroidia</taxon>
        <taxon>Bacteroidales</taxon>
        <taxon>Bacteroidaceae</taxon>
        <taxon>Bacteroides</taxon>
    </lineage>
</organism>
<gene>
    <name evidence="14" type="ORF">GGR06_003800</name>
</gene>
<evidence type="ECO:0000256" key="5">
    <source>
        <dbReference type="ARBA" id="ARBA00011245"/>
    </source>
</evidence>
<dbReference type="SMART" id="SM00849">
    <property type="entry name" value="Lactamase_B"/>
    <property type="match status" value="1"/>
</dbReference>
<evidence type="ECO:0000256" key="1">
    <source>
        <dbReference type="ARBA" id="ARBA00001526"/>
    </source>
</evidence>
<sequence length="434" mass="48050">MKTHLFFLFILFIQLPLRSQSDYPKIRISEDIELIKLSEKAYVHVSVSEIDGFGKVSSNGLILVSKDEAFLFDTPVTGSQTETLVKWIADSLKAAVSTFVPNHWHEDCLGGLDYLHSKGVKSYANQMTVDLAKEHGKPVPQNGFTDSLQLNLYGEDVYCYYFGGGHSTDNIVVWIPSEKILFGGCMVKDIYSKGLGNLSDAQPEEWAKTIQKAIGKFPEAKIVIPGHGGIGGKELLQHTKELLQQYLKIKMAKEALIIIDIQNDYFEGGANPLIGSLEASENAKALLNDFRERSLPVIHIQHFSTRVGSTFFIPNTKGAEIHENVIPVGGEKVIAKNYPNSFRETDLLEYLQSNHITDLVICGMMTHMCVDATTRAAKDFGFTCTVIGDACATRDLKIQGSVVAASEVQKSFLGALSYFYSSVLTAKEYLVKME</sequence>
<dbReference type="GO" id="GO:0008800">
    <property type="term" value="F:beta-lactamase activity"/>
    <property type="evidence" value="ECO:0007669"/>
    <property type="project" value="InterPro"/>
</dbReference>
<dbReference type="InterPro" id="IPR036380">
    <property type="entry name" value="Isochorismatase-like_sf"/>
</dbReference>